<accession>A0ABP0W6P9</accession>
<proteinExistence type="predicted"/>
<sequence>MNWGYDNNNSAQYDPSSRDEAFGLGLILLKYGCIWSSSPIQKQLYFPHTRCGMIVDGIPVKFGGYTRRFGIWISPC</sequence>
<name>A0ABP0W6P9_9BRYO</name>
<protein>
    <submittedName>
        <fullName evidence="1">Uncharacterized protein</fullName>
    </submittedName>
</protein>
<organism evidence="1 2">
    <name type="scientific">Sphagnum jensenii</name>
    <dbReference type="NCBI Taxonomy" id="128206"/>
    <lineage>
        <taxon>Eukaryota</taxon>
        <taxon>Viridiplantae</taxon>
        <taxon>Streptophyta</taxon>
        <taxon>Embryophyta</taxon>
        <taxon>Bryophyta</taxon>
        <taxon>Sphagnophytina</taxon>
        <taxon>Sphagnopsida</taxon>
        <taxon>Sphagnales</taxon>
        <taxon>Sphagnaceae</taxon>
        <taxon>Sphagnum</taxon>
    </lineage>
</organism>
<evidence type="ECO:0000313" key="1">
    <source>
        <dbReference type="EMBL" id="CAK9261222.1"/>
    </source>
</evidence>
<reference evidence="1" key="1">
    <citation type="submission" date="2024-02" db="EMBL/GenBank/DDBJ databases">
        <authorList>
            <consortium name="ELIXIR-Norway"/>
            <consortium name="Elixir Norway"/>
        </authorList>
    </citation>
    <scope>NUCLEOTIDE SEQUENCE</scope>
</reference>
<keyword evidence="2" id="KW-1185">Reference proteome</keyword>
<dbReference type="EMBL" id="OZ020108">
    <property type="protein sequence ID" value="CAK9261222.1"/>
    <property type="molecule type" value="Genomic_DNA"/>
</dbReference>
<evidence type="ECO:0000313" key="2">
    <source>
        <dbReference type="Proteomes" id="UP001497444"/>
    </source>
</evidence>
<dbReference type="Proteomes" id="UP001497444">
    <property type="component" value="Chromosome 13"/>
</dbReference>
<gene>
    <name evidence="1" type="ORF">CSSPJE1EN1_LOCUS6700</name>
</gene>